<name>A0A8J3C1J7_9ACTN</name>
<proteinExistence type="predicted"/>
<evidence type="ECO:0000313" key="1">
    <source>
        <dbReference type="EMBL" id="GGL01791.1"/>
    </source>
</evidence>
<dbReference type="RefSeq" id="WP_189080812.1">
    <property type="nucleotide sequence ID" value="NZ_BMMX01000019.1"/>
</dbReference>
<dbReference type="SUPFAM" id="SSF53335">
    <property type="entry name" value="S-adenosyl-L-methionine-dependent methyltransferases"/>
    <property type="match status" value="1"/>
</dbReference>
<reference evidence="1" key="2">
    <citation type="submission" date="2020-09" db="EMBL/GenBank/DDBJ databases">
        <authorList>
            <person name="Sun Q."/>
            <person name="Zhou Y."/>
        </authorList>
    </citation>
    <scope>NUCLEOTIDE SEQUENCE</scope>
    <source>
        <strain evidence="1">CGMCC 4.7299</strain>
    </source>
</reference>
<dbReference type="AlphaFoldDB" id="A0A8J3C1J7"/>
<sequence>MNDQPWTLPRDPNELASSVAPARRYDALLHRKDNFAVDRGAAMDLLRILPYAEIAADENRRFIERSVRRLAGKLGVDQFLDVGCGLPTTPSVFEIAEAAEPRSRVLYVDHDEHVAVHARALMAAPGSHGTGWSDFIAGDLRRPKALVSDPRLRSMFDQRRPVAVLINAVLRFVTDEEDPYGAVETLMAAMPSGSYLALTHGTADFMTEEQREALAGLDRDVHGPLVPRTREEIAGFFVGFELVKPGLVPTADWGRPDDSEVTAEQCAAYAGIALKL</sequence>
<accession>A0A8J3C1J7</accession>
<dbReference type="InterPro" id="IPR006764">
    <property type="entry name" value="SAM_dep_MeTrfase_SAV2177_type"/>
</dbReference>
<dbReference type="Pfam" id="PF04672">
    <property type="entry name" value="Methyltransf_19"/>
    <property type="match status" value="1"/>
</dbReference>
<keyword evidence="2" id="KW-1185">Reference proteome</keyword>
<reference evidence="1" key="1">
    <citation type="journal article" date="2014" name="Int. J. Syst. Evol. Microbiol.">
        <title>Complete genome sequence of Corynebacterium casei LMG S-19264T (=DSM 44701T), isolated from a smear-ripened cheese.</title>
        <authorList>
            <consortium name="US DOE Joint Genome Institute (JGI-PGF)"/>
            <person name="Walter F."/>
            <person name="Albersmeier A."/>
            <person name="Kalinowski J."/>
            <person name="Ruckert C."/>
        </authorList>
    </citation>
    <scope>NUCLEOTIDE SEQUENCE</scope>
    <source>
        <strain evidence="1">CGMCC 4.7299</strain>
    </source>
</reference>
<protein>
    <recommendedName>
        <fullName evidence="3">S-adenosyl methyltransferase</fullName>
    </recommendedName>
</protein>
<comment type="caution">
    <text evidence="1">The sequence shown here is derived from an EMBL/GenBank/DDBJ whole genome shotgun (WGS) entry which is preliminary data.</text>
</comment>
<dbReference type="Proteomes" id="UP000656042">
    <property type="component" value="Unassembled WGS sequence"/>
</dbReference>
<dbReference type="EMBL" id="BMMX01000019">
    <property type="protein sequence ID" value="GGL01791.1"/>
    <property type="molecule type" value="Genomic_DNA"/>
</dbReference>
<evidence type="ECO:0000313" key="2">
    <source>
        <dbReference type="Proteomes" id="UP000656042"/>
    </source>
</evidence>
<gene>
    <name evidence="1" type="ORF">GCM10012284_40470</name>
</gene>
<dbReference type="InterPro" id="IPR029063">
    <property type="entry name" value="SAM-dependent_MTases_sf"/>
</dbReference>
<dbReference type="Gene3D" id="3.40.50.150">
    <property type="entry name" value="Vaccinia Virus protein VP39"/>
    <property type="match status" value="1"/>
</dbReference>
<evidence type="ECO:0008006" key="3">
    <source>
        <dbReference type="Google" id="ProtNLM"/>
    </source>
</evidence>
<dbReference type="PIRSF" id="PIRSF017393">
    <property type="entry name" value="MTase_SAV2177"/>
    <property type="match status" value="1"/>
</dbReference>
<organism evidence="1 2">
    <name type="scientific">Mangrovihabitans endophyticus</name>
    <dbReference type="NCBI Taxonomy" id="1751298"/>
    <lineage>
        <taxon>Bacteria</taxon>
        <taxon>Bacillati</taxon>
        <taxon>Actinomycetota</taxon>
        <taxon>Actinomycetes</taxon>
        <taxon>Micromonosporales</taxon>
        <taxon>Micromonosporaceae</taxon>
        <taxon>Mangrovihabitans</taxon>
    </lineage>
</organism>